<keyword evidence="4" id="KW-0012">Acyltransferase</keyword>
<reference evidence="6 7" key="1">
    <citation type="journal article" date="2015" name="Genome Announc.">
        <title>Expanding the biotechnology potential of lactobacilli through comparative genomics of 213 strains and associated genera.</title>
        <authorList>
            <person name="Sun Z."/>
            <person name="Harris H.M."/>
            <person name="McCann A."/>
            <person name="Guo C."/>
            <person name="Argimon S."/>
            <person name="Zhang W."/>
            <person name="Yang X."/>
            <person name="Jeffery I.B."/>
            <person name="Cooney J.C."/>
            <person name="Kagawa T.F."/>
            <person name="Liu W."/>
            <person name="Song Y."/>
            <person name="Salvetti E."/>
            <person name="Wrobel A."/>
            <person name="Rasinkangas P."/>
            <person name="Parkhill J."/>
            <person name="Rea M.C."/>
            <person name="O'Sullivan O."/>
            <person name="Ritari J."/>
            <person name="Douillard F.P."/>
            <person name="Paul Ross R."/>
            <person name="Yang R."/>
            <person name="Briner A.E."/>
            <person name="Felis G.E."/>
            <person name="de Vos W.M."/>
            <person name="Barrangou R."/>
            <person name="Klaenhammer T.R."/>
            <person name="Caufield P.W."/>
            <person name="Cui Y."/>
            <person name="Zhang H."/>
            <person name="O'Toole P.W."/>
        </authorList>
    </citation>
    <scope>NUCLEOTIDE SEQUENCE [LARGE SCALE GENOMIC DNA]</scope>
    <source>
        <strain evidence="6 7">DSM 19972</strain>
    </source>
</reference>
<keyword evidence="3 6" id="KW-0808">Transferase</keyword>
<dbReference type="PANTHER" id="PTHR43420:SF44">
    <property type="entry name" value="ACETYLTRANSFERASE YPEA"/>
    <property type="match status" value="1"/>
</dbReference>
<dbReference type="Proteomes" id="UP000051686">
    <property type="component" value="Unassembled WGS sequence"/>
</dbReference>
<proteinExistence type="inferred from homology"/>
<dbReference type="SUPFAM" id="SSF55729">
    <property type="entry name" value="Acyl-CoA N-acyltransferases (Nat)"/>
    <property type="match status" value="1"/>
</dbReference>
<dbReference type="EMBL" id="AZEH01000039">
    <property type="protein sequence ID" value="KRL04856.1"/>
    <property type="molecule type" value="Genomic_DNA"/>
</dbReference>
<comment type="caution">
    <text evidence="6">The sequence shown here is derived from an EMBL/GenBank/DDBJ whole genome shotgun (WGS) entry which is preliminary data.</text>
</comment>
<dbReference type="InterPro" id="IPR050680">
    <property type="entry name" value="YpeA/RimI_acetyltransf"/>
</dbReference>
<keyword evidence="2" id="KW-0963">Cytoplasm</keyword>
<dbReference type="OrthoDB" id="9794566at2"/>
<accession>A0A0R1MLG3</accession>
<evidence type="ECO:0000256" key="3">
    <source>
        <dbReference type="ARBA" id="ARBA00022679"/>
    </source>
</evidence>
<dbReference type="RefSeq" id="WP_057896797.1">
    <property type="nucleotide sequence ID" value="NZ_AZEH01000039.1"/>
</dbReference>
<evidence type="ECO:0000256" key="2">
    <source>
        <dbReference type="ARBA" id="ARBA00022490"/>
    </source>
</evidence>
<dbReference type="PROSITE" id="PS51186">
    <property type="entry name" value="GNAT"/>
    <property type="match status" value="1"/>
</dbReference>
<dbReference type="AlphaFoldDB" id="A0A0R1MLG3"/>
<dbReference type="NCBIfam" id="TIGR01575">
    <property type="entry name" value="rimI"/>
    <property type="match status" value="1"/>
</dbReference>
<dbReference type="InterPro" id="IPR016181">
    <property type="entry name" value="Acyl_CoA_acyltransferase"/>
</dbReference>
<dbReference type="Pfam" id="PF00583">
    <property type="entry name" value="Acetyltransf_1"/>
    <property type="match status" value="1"/>
</dbReference>
<organism evidence="6 7">
    <name type="scientific">Liquorilactobacillus oeni DSM 19972</name>
    <dbReference type="NCBI Taxonomy" id="1423777"/>
    <lineage>
        <taxon>Bacteria</taxon>
        <taxon>Bacillati</taxon>
        <taxon>Bacillota</taxon>
        <taxon>Bacilli</taxon>
        <taxon>Lactobacillales</taxon>
        <taxon>Lactobacillaceae</taxon>
        <taxon>Liquorilactobacillus</taxon>
    </lineage>
</organism>
<dbReference type="PATRIC" id="fig|1423777.3.peg.2051"/>
<comment type="similarity">
    <text evidence="1">Belongs to the acetyltransferase family. RimI subfamily.</text>
</comment>
<protein>
    <submittedName>
        <fullName evidence="6">Ribosomal-protein-alanine N-acetyltransferase</fullName>
    </submittedName>
</protein>
<sequence>MNHLLKKFKDVLDKVHFKKNKRENLHFENGQVTIGKHEYLLCRALVPDIPEMFKLQRLVYPQDNSWDPAVFESELQNRKEKLYLILRHNDQLIAFIGGTFSIIKRDVHITNIVVLPSFQSQGIGSFLLKKLMRYAERLSFKTMSLEVRFNNVRAQKLYSSLGFKNNGLTKNYYHSNHEDAVNMKYIIKKVKRENRKNE</sequence>
<evidence type="ECO:0000259" key="5">
    <source>
        <dbReference type="PROSITE" id="PS51186"/>
    </source>
</evidence>
<dbReference type="STRING" id="1423777.FD46_GL001994"/>
<evidence type="ECO:0000313" key="7">
    <source>
        <dbReference type="Proteomes" id="UP000051686"/>
    </source>
</evidence>
<keyword evidence="7" id="KW-1185">Reference proteome</keyword>
<evidence type="ECO:0000313" key="6">
    <source>
        <dbReference type="EMBL" id="KRL04856.1"/>
    </source>
</evidence>
<dbReference type="Gene3D" id="3.40.630.30">
    <property type="match status" value="1"/>
</dbReference>
<dbReference type="PANTHER" id="PTHR43420">
    <property type="entry name" value="ACETYLTRANSFERASE"/>
    <property type="match status" value="1"/>
</dbReference>
<feature type="domain" description="N-acetyltransferase" evidence="5">
    <location>
        <begin position="40"/>
        <end position="188"/>
    </location>
</feature>
<dbReference type="GO" id="GO:0008080">
    <property type="term" value="F:N-acetyltransferase activity"/>
    <property type="evidence" value="ECO:0007669"/>
    <property type="project" value="InterPro"/>
</dbReference>
<gene>
    <name evidence="6" type="ORF">FD46_GL001994</name>
</gene>
<dbReference type="InterPro" id="IPR000182">
    <property type="entry name" value="GNAT_dom"/>
</dbReference>
<dbReference type="InterPro" id="IPR006464">
    <property type="entry name" value="AcTrfase_RimI/Ard1"/>
</dbReference>
<evidence type="ECO:0000256" key="1">
    <source>
        <dbReference type="ARBA" id="ARBA00005395"/>
    </source>
</evidence>
<evidence type="ECO:0000256" key="4">
    <source>
        <dbReference type="ARBA" id="ARBA00023315"/>
    </source>
</evidence>
<name>A0A0R1MLG3_9LACO</name>
<dbReference type="CDD" id="cd04301">
    <property type="entry name" value="NAT_SF"/>
    <property type="match status" value="1"/>
</dbReference>